<comment type="caution">
    <text evidence="4">The sequence shown here is derived from an EMBL/GenBank/DDBJ whole genome shotgun (WGS) entry which is preliminary data.</text>
</comment>
<evidence type="ECO:0000313" key="5">
    <source>
        <dbReference type="Proteomes" id="UP000587070"/>
    </source>
</evidence>
<dbReference type="EMBL" id="JACIGE010000002">
    <property type="protein sequence ID" value="MBB4246472.1"/>
    <property type="molecule type" value="Genomic_DNA"/>
</dbReference>
<dbReference type="Gene3D" id="2.30.110.10">
    <property type="entry name" value="Electron Transport, Fmn-binding Protein, Chain A"/>
    <property type="match status" value="1"/>
</dbReference>
<dbReference type="Proteomes" id="UP000587070">
    <property type="component" value="Unassembled WGS sequence"/>
</dbReference>
<dbReference type="GO" id="GO:0042602">
    <property type="term" value="F:riboflavin reductase (NADPH) activity"/>
    <property type="evidence" value="ECO:0007669"/>
    <property type="project" value="TreeGrafter"/>
</dbReference>
<keyword evidence="2" id="KW-0560">Oxidoreductase</keyword>
<evidence type="ECO:0000313" key="4">
    <source>
        <dbReference type="EMBL" id="MBB4246472.1"/>
    </source>
</evidence>
<dbReference type="PANTHER" id="PTHR30466">
    <property type="entry name" value="FLAVIN REDUCTASE"/>
    <property type="match status" value="1"/>
</dbReference>
<dbReference type="RefSeq" id="WP_153114541.1">
    <property type="nucleotide sequence ID" value="NZ_JACIGE010000002.1"/>
</dbReference>
<dbReference type="AlphaFoldDB" id="A0A840GD32"/>
<feature type="domain" description="Flavin reductase like" evidence="3">
    <location>
        <begin position="31"/>
        <end position="175"/>
    </location>
</feature>
<keyword evidence="5" id="KW-1185">Reference proteome</keyword>
<dbReference type="Pfam" id="PF01613">
    <property type="entry name" value="Flavin_Reduct"/>
    <property type="match status" value="1"/>
</dbReference>
<protein>
    <submittedName>
        <fullName evidence="4">Flavin reductase (DIM6/NTAB) family NADH-FMN oxidoreductase RutF</fullName>
    </submittedName>
</protein>
<dbReference type="SMART" id="SM00903">
    <property type="entry name" value="Flavin_Reduct"/>
    <property type="match status" value="1"/>
</dbReference>
<sequence>MTSPTPVTDAAPAHVATPLAAIDQRQLRNALGTFATGIAIVTAISQSGEKIGLTINSFNSVSLDPALIVWSLSLNSPRHADLVAASHFAVNILAADQMDLSNLFAGRDAERFANLETCAGLGGAPLIPGCLAWFECANDIHHEGGDHLIFIGRVERVTLGEAKPPLIFHGGRYRELAADA</sequence>
<dbReference type="InterPro" id="IPR012349">
    <property type="entry name" value="Split_barrel_FMN-bd"/>
</dbReference>
<evidence type="ECO:0000256" key="2">
    <source>
        <dbReference type="ARBA" id="ARBA00023002"/>
    </source>
</evidence>
<dbReference type="InterPro" id="IPR050268">
    <property type="entry name" value="NADH-dep_flavin_reductase"/>
</dbReference>
<gene>
    <name evidence="4" type="ORF">GGD90_000829</name>
</gene>
<dbReference type="GO" id="GO:0010181">
    <property type="term" value="F:FMN binding"/>
    <property type="evidence" value="ECO:0007669"/>
    <property type="project" value="InterPro"/>
</dbReference>
<dbReference type="SUPFAM" id="SSF50475">
    <property type="entry name" value="FMN-binding split barrel"/>
    <property type="match status" value="1"/>
</dbReference>
<comment type="similarity">
    <text evidence="1">Belongs to the non-flavoprotein flavin reductase family.</text>
</comment>
<evidence type="ECO:0000259" key="3">
    <source>
        <dbReference type="SMART" id="SM00903"/>
    </source>
</evidence>
<dbReference type="InterPro" id="IPR002563">
    <property type="entry name" value="Flavin_Rdtase-like_dom"/>
</dbReference>
<dbReference type="OrthoDB" id="9792858at2"/>
<name>A0A840GD32_RHOTE</name>
<reference evidence="4 5" key="1">
    <citation type="submission" date="2020-08" db="EMBL/GenBank/DDBJ databases">
        <title>Genome sequencing of Purple Non-Sulfur Bacteria from various extreme environments.</title>
        <authorList>
            <person name="Mayer M."/>
        </authorList>
    </citation>
    <scope>NUCLEOTIDE SEQUENCE [LARGE SCALE GENOMIC DNA]</scope>
    <source>
        <strain evidence="4 5">2761</strain>
    </source>
</reference>
<dbReference type="PANTHER" id="PTHR30466:SF11">
    <property type="entry name" value="FLAVIN-DEPENDENT MONOOXYGENASE, REDUCTASE SUBUNIT HSAB"/>
    <property type="match status" value="1"/>
</dbReference>
<evidence type="ECO:0000256" key="1">
    <source>
        <dbReference type="ARBA" id="ARBA00008898"/>
    </source>
</evidence>
<accession>A0A840GD32</accession>
<organism evidence="4 5">
    <name type="scientific">Rhodocyclus tenuis</name>
    <name type="common">Rhodospirillum tenue</name>
    <dbReference type="NCBI Taxonomy" id="1066"/>
    <lineage>
        <taxon>Bacteria</taxon>
        <taxon>Pseudomonadati</taxon>
        <taxon>Pseudomonadota</taxon>
        <taxon>Betaproteobacteria</taxon>
        <taxon>Rhodocyclales</taxon>
        <taxon>Rhodocyclaceae</taxon>
        <taxon>Rhodocyclus</taxon>
    </lineage>
</organism>
<proteinExistence type="inferred from homology"/>